<dbReference type="InterPro" id="IPR003594">
    <property type="entry name" value="HATPase_dom"/>
</dbReference>
<comment type="subcellular location">
    <subcellularLocation>
        <location evidence="2">Cell membrane</location>
        <topology evidence="2">Multi-pass membrane protein</topology>
    </subcellularLocation>
</comment>
<dbReference type="Gene3D" id="3.30.565.10">
    <property type="entry name" value="Histidine kinase-like ATPase, C-terminal domain"/>
    <property type="match status" value="1"/>
</dbReference>
<keyword evidence="10" id="KW-0175">Coiled coil</keyword>
<evidence type="ECO:0000256" key="6">
    <source>
        <dbReference type="ARBA" id="ARBA00022679"/>
    </source>
</evidence>
<dbReference type="PROSITE" id="PS50109">
    <property type="entry name" value="HIS_KIN"/>
    <property type="match status" value="1"/>
</dbReference>
<feature type="transmembrane region" description="Helical" evidence="11">
    <location>
        <begin position="6"/>
        <end position="27"/>
    </location>
</feature>
<dbReference type="EC" id="2.7.13.3" evidence="3"/>
<keyword evidence="4" id="KW-1003">Cell membrane</keyword>
<reference evidence="13 14" key="1">
    <citation type="submission" date="2023-03" db="EMBL/GenBank/DDBJ databases">
        <title>Draft genome sequence of Thalassotalea insulae KCTC 62186T.</title>
        <authorList>
            <person name="Sawabe T."/>
        </authorList>
    </citation>
    <scope>NUCLEOTIDE SEQUENCE [LARGE SCALE GENOMIC DNA]</scope>
    <source>
        <strain evidence="13 14">KCTC 62186</strain>
    </source>
</reference>
<gene>
    <name evidence="13" type="primary">rstB_1</name>
    <name evidence="13" type="ORF">tinsulaeT_08250</name>
</gene>
<dbReference type="GO" id="GO:0016301">
    <property type="term" value="F:kinase activity"/>
    <property type="evidence" value="ECO:0007669"/>
    <property type="project" value="UniProtKB-KW"/>
</dbReference>
<evidence type="ECO:0000313" key="13">
    <source>
        <dbReference type="EMBL" id="GLX77485.1"/>
    </source>
</evidence>
<feature type="domain" description="Histidine kinase" evidence="12">
    <location>
        <begin position="214"/>
        <end position="418"/>
    </location>
</feature>
<keyword evidence="7" id="KW-0547">Nucleotide-binding</keyword>
<keyword evidence="11" id="KW-0472">Membrane</keyword>
<evidence type="ECO:0000256" key="11">
    <source>
        <dbReference type="SAM" id="Phobius"/>
    </source>
</evidence>
<dbReference type="SUPFAM" id="SSF47384">
    <property type="entry name" value="Homodimeric domain of signal transducing histidine kinase"/>
    <property type="match status" value="1"/>
</dbReference>
<keyword evidence="6" id="KW-0808">Transferase</keyword>
<protein>
    <recommendedName>
        <fullName evidence="3">histidine kinase</fullName>
        <ecNumber evidence="3">2.7.13.3</ecNumber>
    </recommendedName>
</protein>
<dbReference type="RefSeq" id="WP_284243340.1">
    <property type="nucleotide sequence ID" value="NZ_BSST01000001.1"/>
</dbReference>
<dbReference type="PANTHER" id="PTHR44936:SF10">
    <property type="entry name" value="SENSOR PROTEIN RSTB"/>
    <property type="match status" value="1"/>
</dbReference>
<evidence type="ECO:0000259" key="12">
    <source>
        <dbReference type="PROSITE" id="PS50109"/>
    </source>
</evidence>
<evidence type="ECO:0000256" key="2">
    <source>
        <dbReference type="ARBA" id="ARBA00004651"/>
    </source>
</evidence>
<dbReference type="SMART" id="SM00387">
    <property type="entry name" value="HATPase_c"/>
    <property type="match status" value="1"/>
</dbReference>
<evidence type="ECO:0000256" key="8">
    <source>
        <dbReference type="ARBA" id="ARBA00022777"/>
    </source>
</evidence>
<evidence type="ECO:0000256" key="7">
    <source>
        <dbReference type="ARBA" id="ARBA00022741"/>
    </source>
</evidence>
<keyword evidence="8 13" id="KW-0418">Kinase</keyword>
<dbReference type="PRINTS" id="PR00344">
    <property type="entry name" value="BCTRLSENSOR"/>
</dbReference>
<evidence type="ECO:0000256" key="10">
    <source>
        <dbReference type="SAM" id="Coils"/>
    </source>
</evidence>
<dbReference type="InterPro" id="IPR003661">
    <property type="entry name" value="HisK_dim/P_dom"/>
</dbReference>
<dbReference type="Proteomes" id="UP001157186">
    <property type="component" value="Unassembled WGS sequence"/>
</dbReference>
<comment type="catalytic activity">
    <reaction evidence="1">
        <text>ATP + protein L-histidine = ADP + protein N-phospho-L-histidine.</text>
        <dbReference type="EC" id="2.7.13.3"/>
    </reaction>
</comment>
<dbReference type="CDD" id="cd00082">
    <property type="entry name" value="HisKA"/>
    <property type="match status" value="1"/>
</dbReference>
<keyword evidence="14" id="KW-1185">Reference proteome</keyword>
<evidence type="ECO:0000256" key="9">
    <source>
        <dbReference type="ARBA" id="ARBA00022840"/>
    </source>
</evidence>
<evidence type="ECO:0000256" key="4">
    <source>
        <dbReference type="ARBA" id="ARBA00022475"/>
    </source>
</evidence>
<keyword evidence="9" id="KW-0067">ATP-binding</keyword>
<proteinExistence type="predicted"/>
<organism evidence="13 14">
    <name type="scientific">Thalassotalea insulae</name>
    <dbReference type="NCBI Taxonomy" id="2056778"/>
    <lineage>
        <taxon>Bacteria</taxon>
        <taxon>Pseudomonadati</taxon>
        <taxon>Pseudomonadota</taxon>
        <taxon>Gammaproteobacteria</taxon>
        <taxon>Alteromonadales</taxon>
        <taxon>Colwelliaceae</taxon>
        <taxon>Thalassotalea</taxon>
    </lineage>
</organism>
<keyword evidence="5" id="KW-0597">Phosphoprotein</keyword>
<keyword evidence="11" id="KW-1133">Transmembrane helix</keyword>
<dbReference type="InterPro" id="IPR004358">
    <property type="entry name" value="Sig_transdc_His_kin-like_C"/>
</dbReference>
<keyword evidence="11" id="KW-0812">Transmembrane</keyword>
<evidence type="ECO:0000256" key="3">
    <source>
        <dbReference type="ARBA" id="ARBA00012438"/>
    </source>
</evidence>
<sequence>MLRLFVSLYLVVISGIFTINWASELLWQKLNQDEKSELATTIALVKDLATLITSQQQLALLTSAQLQPEQFSYQLLEFNDIAWLPEQQQQLASGQVLPLYNLQQQLYLYAKTSDGKHLLQLGPINQQHSSSITKTLLQIASYLLLALILILWTRPVWQDLTRLTQLANNIDSLKDIPEPPIQSRSPIANVVQTMGQMAAKIKHLINEQKQLVNAVSHELRTPLSRLRFSLAMLTNINDQQRDEIEQDLQEIETLVDEMLSYSRIEHLAVQQNKTLANVSELLSHQLEKHGRLHSKKIIADIPTELVITCNGELVERACQNLITNALRYAKQQVRISAAIKQQLLTISIEDDGAGIAEEDWPTLFEPFSRVEQSRNKNQGGYGLGLAIVKKACDWHLGQCHVNHSPLGGACFTITLPVE</sequence>
<dbReference type="EMBL" id="BSST01000001">
    <property type="protein sequence ID" value="GLX77485.1"/>
    <property type="molecule type" value="Genomic_DNA"/>
</dbReference>
<dbReference type="Pfam" id="PF02518">
    <property type="entry name" value="HATPase_c"/>
    <property type="match status" value="1"/>
</dbReference>
<evidence type="ECO:0000313" key="14">
    <source>
        <dbReference type="Proteomes" id="UP001157186"/>
    </source>
</evidence>
<accession>A0ABQ6GSQ9</accession>
<comment type="caution">
    <text evidence="13">The sequence shown here is derived from an EMBL/GenBank/DDBJ whole genome shotgun (WGS) entry which is preliminary data.</text>
</comment>
<dbReference type="InterPro" id="IPR036097">
    <property type="entry name" value="HisK_dim/P_sf"/>
</dbReference>
<name>A0ABQ6GSQ9_9GAMM</name>
<dbReference type="InterPro" id="IPR005467">
    <property type="entry name" value="His_kinase_dom"/>
</dbReference>
<dbReference type="SMART" id="SM00388">
    <property type="entry name" value="HisKA"/>
    <property type="match status" value="1"/>
</dbReference>
<evidence type="ECO:0000256" key="1">
    <source>
        <dbReference type="ARBA" id="ARBA00000085"/>
    </source>
</evidence>
<dbReference type="Pfam" id="PF00512">
    <property type="entry name" value="HisKA"/>
    <property type="match status" value="1"/>
</dbReference>
<dbReference type="SUPFAM" id="SSF55874">
    <property type="entry name" value="ATPase domain of HSP90 chaperone/DNA topoisomerase II/histidine kinase"/>
    <property type="match status" value="1"/>
</dbReference>
<feature type="transmembrane region" description="Helical" evidence="11">
    <location>
        <begin position="136"/>
        <end position="157"/>
    </location>
</feature>
<dbReference type="InterPro" id="IPR050980">
    <property type="entry name" value="2C_sensor_his_kinase"/>
</dbReference>
<evidence type="ECO:0000256" key="5">
    <source>
        <dbReference type="ARBA" id="ARBA00022553"/>
    </source>
</evidence>
<feature type="coiled-coil region" evidence="10">
    <location>
        <begin position="230"/>
        <end position="257"/>
    </location>
</feature>
<dbReference type="InterPro" id="IPR036890">
    <property type="entry name" value="HATPase_C_sf"/>
</dbReference>
<dbReference type="PANTHER" id="PTHR44936">
    <property type="entry name" value="SENSOR PROTEIN CREC"/>
    <property type="match status" value="1"/>
</dbReference>
<dbReference type="Gene3D" id="1.10.287.130">
    <property type="match status" value="1"/>
</dbReference>